<proteinExistence type="predicted"/>
<dbReference type="SUPFAM" id="SSF109604">
    <property type="entry name" value="HD-domain/PDEase-like"/>
    <property type="match status" value="1"/>
</dbReference>
<name>A0A9E4TTF5_9GAMM</name>
<dbReference type="Proteomes" id="UP000886674">
    <property type="component" value="Unassembled WGS sequence"/>
</dbReference>
<sequence>MMDPKTLVKDLDHLVSLPDICIRVNQLMGSGNYSSTQVADIISQDADISARLLRVVNSSFYGLPAKIETLSRAITIVGADELRNLVMAATAMRTFTGIPKQLVDMTEYWQHSVTTGVMAQSLAKHCNILHSERLFVMGLLHDVGRLVIYLTLPEKATDILYITGGDNWVLPQTETEVLGFTHLDVGAELMHAWGLPESFAAVAGYHDDPKQAGDYQLETSLVHIAKAIANGEMVGLNVEEMLWAINPFAWEMTGLSAETVSPMIEEMVTKSHEALSLITPQYKQALA</sequence>
<dbReference type="PANTHER" id="PTHR33525">
    <property type="match status" value="1"/>
</dbReference>
<evidence type="ECO:0000313" key="2">
    <source>
        <dbReference type="Proteomes" id="UP000886674"/>
    </source>
</evidence>
<dbReference type="NCBIfam" id="TIGR00277">
    <property type="entry name" value="HDIG"/>
    <property type="match status" value="1"/>
</dbReference>
<comment type="caution">
    <text evidence="1">The sequence shown here is derived from an EMBL/GenBank/DDBJ whole genome shotgun (WGS) entry which is preliminary data.</text>
</comment>
<dbReference type="Gene3D" id="1.10.3210.10">
    <property type="entry name" value="Hypothetical protein af1432"/>
    <property type="match status" value="1"/>
</dbReference>
<gene>
    <name evidence="1" type="ORF">JAY77_10810</name>
</gene>
<dbReference type="Pfam" id="PF08668">
    <property type="entry name" value="HDOD"/>
    <property type="match status" value="1"/>
</dbReference>
<dbReference type="InterPro" id="IPR006675">
    <property type="entry name" value="HDIG_dom"/>
</dbReference>
<organism evidence="1 2">
    <name type="scientific">Candidatus Thiodiazotropha taylori</name>
    <dbReference type="NCBI Taxonomy" id="2792791"/>
    <lineage>
        <taxon>Bacteria</taxon>
        <taxon>Pseudomonadati</taxon>
        <taxon>Pseudomonadota</taxon>
        <taxon>Gammaproteobacteria</taxon>
        <taxon>Chromatiales</taxon>
        <taxon>Sedimenticolaceae</taxon>
        <taxon>Candidatus Thiodiazotropha</taxon>
    </lineage>
</organism>
<dbReference type="AlphaFoldDB" id="A0A9E4TTF5"/>
<dbReference type="InterPro" id="IPR003607">
    <property type="entry name" value="HD/PDEase_dom"/>
</dbReference>
<protein>
    <submittedName>
        <fullName evidence="1">HDOD domain-containing protein</fullName>
    </submittedName>
</protein>
<dbReference type="CDD" id="cd00077">
    <property type="entry name" value="HDc"/>
    <property type="match status" value="1"/>
</dbReference>
<reference evidence="1" key="1">
    <citation type="journal article" date="2021" name="Proc. Natl. Acad. Sci. U.S.A.">
        <title>Global biogeography of chemosynthetic symbionts reveals both localized and globally distributed symbiont groups. .</title>
        <authorList>
            <person name="Osvatic J.T."/>
            <person name="Wilkins L.G.E."/>
            <person name="Leibrecht L."/>
            <person name="Leray M."/>
            <person name="Zauner S."/>
            <person name="Polzin J."/>
            <person name="Camacho Y."/>
            <person name="Gros O."/>
            <person name="van Gils J.A."/>
            <person name="Eisen J.A."/>
            <person name="Petersen J.M."/>
            <person name="Yuen B."/>
        </authorList>
    </citation>
    <scope>NUCLEOTIDE SEQUENCE</scope>
    <source>
        <strain evidence="1">MAGclacostrist055</strain>
    </source>
</reference>
<dbReference type="PROSITE" id="PS51833">
    <property type="entry name" value="HDOD"/>
    <property type="match status" value="1"/>
</dbReference>
<dbReference type="EMBL" id="JAEPCR010000047">
    <property type="protein sequence ID" value="MCG7978611.1"/>
    <property type="molecule type" value="Genomic_DNA"/>
</dbReference>
<dbReference type="InterPro" id="IPR013976">
    <property type="entry name" value="HDOD"/>
</dbReference>
<accession>A0A9E4TTF5</accession>
<dbReference type="PANTHER" id="PTHR33525:SF3">
    <property type="entry name" value="RIBONUCLEASE Y"/>
    <property type="match status" value="1"/>
</dbReference>
<evidence type="ECO:0000313" key="1">
    <source>
        <dbReference type="EMBL" id="MCG7978611.1"/>
    </source>
</evidence>
<dbReference type="InterPro" id="IPR052340">
    <property type="entry name" value="RNase_Y/CdgJ"/>
</dbReference>